<sequence length="265" mass="29711">MTFLGSKNQREFGMSYIEFNQVSKLYGYGVNQVQALDNLSFKLEKGEFLGIMGPSGSGKSTVLNLLAQIDYLSFGKITMDGTDLRDFSDGQRAKNRQKKMGIIFQDPNLLSSLTVKENIELSLLALRVNRKDVEEKVFDIANRLNIESLLDQNVFDLSPGQQQKVSAARAIIKEPELILADEPTGSLDSKSATYLLQFLTQLNREHHSLVMVTHDPFAASYCDRIIFVKDGRLFAQINRVDSRQAFFESIVEMQATVGGGEGYDF</sequence>
<dbReference type="PROSITE" id="PS50893">
    <property type="entry name" value="ABC_TRANSPORTER_2"/>
    <property type="match status" value="1"/>
</dbReference>
<keyword evidence="4" id="KW-0029">Amino-acid transport</keyword>
<dbReference type="STRING" id="1423744.FC86_GL000180"/>
<evidence type="ECO:0000313" key="6">
    <source>
        <dbReference type="EMBL" id="KRN04503.1"/>
    </source>
</evidence>
<dbReference type="CDD" id="cd03255">
    <property type="entry name" value="ABC_MJ0796_LolCDE_FtsE"/>
    <property type="match status" value="1"/>
</dbReference>
<keyword evidence="7" id="KW-1185">Reference proteome</keyword>
<dbReference type="InterPro" id="IPR017911">
    <property type="entry name" value="MacB-like_ATP-bd"/>
</dbReference>
<name>A0A0R2DU84_9LACO</name>
<dbReference type="InterPro" id="IPR027417">
    <property type="entry name" value="P-loop_NTPase"/>
</dbReference>
<dbReference type="EMBL" id="AYZL01000010">
    <property type="protein sequence ID" value="KRN04503.1"/>
    <property type="molecule type" value="Genomic_DNA"/>
</dbReference>
<dbReference type="GO" id="GO:0005886">
    <property type="term" value="C:plasma membrane"/>
    <property type="evidence" value="ECO:0007669"/>
    <property type="project" value="TreeGrafter"/>
</dbReference>
<dbReference type="Gene3D" id="3.40.50.300">
    <property type="entry name" value="P-loop containing nucleotide triphosphate hydrolases"/>
    <property type="match status" value="1"/>
</dbReference>
<accession>A0A0R2DU84</accession>
<feature type="domain" description="ABC transporter" evidence="5">
    <location>
        <begin position="17"/>
        <end position="255"/>
    </location>
</feature>
<dbReference type="GO" id="GO:0005524">
    <property type="term" value="F:ATP binding"/>
    <property type="evidence" value="ECO:0007669"/>
    <property type="project" value="UniProtKB-KW"/>
</dbReference>
<dbReference type="PANTHER" id="PTHR24220">
    <property type="entry name" value="IMPORT ATP-BINDING PROTEIN"/>
    <property type="match status" value="1"/>
</dbReference>
<dbReference type="InterPro" id="IPR015854">
    <property type="entry name" value="ABC_transpr_LolD-like"/>
</dbReference>
<dbReference type="InterPro" id="IPR003439">
    <property type="entry name" value="ABC_transporter-like_ATP-bd"/>
</dbReference>
<keyword evidence="3" id="KW-0067">ATP-binding</keyword>
<organism evidence="6 7">
    <name type="scientific">Holzapfeliella floricola DSM 23037 = JCM 16512</name>
    <dbReference type="NCBI Taxonomy" id="1423744"/>
    <lineage>
        <taxon>Bacteria</taxon>
        <taxon>Bacillati</taxon>
        <taxon>Bacillota</taxon>
        <taxon>Bacilli</taxon>
        <taxon>Lactobacillales</taxon>
        <taxon>Lactobacillaceae</taxon>
        <taxon>Holzapfeliella</taxon>
    </lineage>
</organism>
<gene>
    <name evidence="6" type="ORF">FC86_GL000180</name>
</gene>
<dbReference type="GO" id="GO:0022857">
    <property type="term" value="F:transmembrane transporter activity"/>
    <property type="evidence" value="ECO:0007669"/>
    <property type="project" value="UniProtKB-ARBA"/>
</dbReference>
<dbReference type="PANTHER" id="PTHR24220:SF674">
    <property type="entry name" value="BACITRACIN EXPORT ATP-BINDING PROTEIN BCEA"/>
    <property type="match status" value="1"/>
</dbReference>
<evidence type="ECO:0000256" key="1">
    <source>
        <dbReference type="ARBA" id="ARBA00022448"/>
    </source>
</evidence>
<evidence type="ECO:0000313" key="7">
    <source>
        <dbReference type="Proteomes" id="UP000051378"/>
    </source>
</evidence>
<dbReference type="Pfam" id="PF00005">
    <property type="entry name" value="ABC_tran"/>
    <property type="match status" value="1"/>
</dbReference>
<keyword evidence="1" id="KW-0813">Transport</keyword>
<evidence type="ECO:0000259" key="5">
    <source>
        <dbReference type="PROSITE" id="PS50893"/>
    </source>
</evidence>
<evidence type="ECO:0000256" key="2">
    <source>
        <dbReference type="ARBA" id="ARBA00022741"/>
    </source>
</evidence>
<proteinExistence type="predicted"/>
<evidence type="ECO:0000256" key="3">
    <source>
        <dbReference type="ARBA" id="ARBA00022840"/>
    </source>
</evidence>
<evidence type="ECO:0000256" key="4">
    <source>
        <dbReference type="ARBA" id="ARBA00022970"/>
    </source>
</evidence>
<dbReference type="InterPro" id="IPR003593">
    <property type="entry name" value="AAA+_ATPase"/>
</dbReference>
<dbReference type="Proteomes" id="UP000051378">
    <property type="component" value="Unassembled WGS sequence"/>
</dbReference>
<protein>
    <recommendedName>
        <fullName evidence="5">ABC transporter domain-containing protein</fullName>
    </recommendedName>
</protein>
<dbReference type="SUPFAM" id="SSF52540">
    <property type="entry name" value="P-loop containing nucleoside triphosphate hydrolases"/>
    <property type="match status" value="1"/>
</dbReference>
<dbReference type="SMART" id="SM00382">
    <property type="entry name" value="AAA"/>
    <property type="match status" value="1"/>
</dbReference>
<dbReference type="FunFam" id="3.40.50.300:FF:000032">
    <property type="entry name" value="Export ABC transporter ATP-binding protein"/>
    <property type="match status" value="1"/>
</dbReference>
<dbReference type="GO" id="GO:0006865">
    <property type="term" value="P:amino acid transport"/>
    <property type="evidence" value="ECO:0007669"/>
    <property type="project" value="UniProtKB-KW"/>
</dbReference>
<comment type="caution">
    <text evidence="6">The sequence shown here is derived from an EMBL/GenBank/DDBJ whole genome shotgun (WGS) entry which is preliminary data.</text>
</comment>
<keyword evidence="2" id="KW-0547">Nucleotide-binding</keyword>
<dbReference type="PATRIC" id="fig|1423744.4.peg.184"/>
<dbReference type="GO" id="GO:0016887">
    <property type="term" value="F:ATP hydrolysis activity"/>
    <property type="evidence" value="ECO:0007669"/>
    <property type="project" value="InterPro"/>
</dbReference>
<dbReference type="GO" id="GO:0098796">
    <property type="term" value="C:membrane protein complex"/>
    <property type="evidence" value="ECO:0007669"/>
    <property type="project" value="UniProtKB-ARBA"/>
</dbReference>
<reference evidence="6 7" key="1">
    <citation type="journal article" date="2015" name="Genome Announc.">
        <title>Expanding the biotechnology potential of lactobacilli through comparative genomics of 213 strains and associated genera.</title>
        <authorList>
            <person name="Sun Z."/>
            <person name="Harris H.M."/>
            <person name="McCann A."/>
            <person name="Guo C."/>
            <person name="Argimon S."/>
            <person name="Zhang W."/>
            <person name="Yang X."/>
            <person name="Jeffery I.B."/>
            <person name="Cooney J.C."/>
            <person name="Kagawa T.F."/>
            <person name="Liu W."/>
            <person name="Song Y."/>
            <person name="Salvetti E."/>
            <person name="Wrobel A."/>
            <person name="Rasinkangas P."/>
            <person name="Parkhill J."/>
            <person name="Rea M.C."/>
            <person name="O'Sullivan O."/>
            <person name="Ritari J."/>
            <person name="Douillard F.P."/>
            <person name="Paul Ross R."/>
            <person name="Yang R."/>
            <person name="Briner A.E."/>
            <person name="Felis G.E."/>
            <person name="de Vos W.M."/>
            <person name="Barrangou R."/>
            <person name="Klaenhammer T.R."/>
            <person name="Caufield P.W."/>
            <person name="Cui Y."/>
            <person name="Zhang H."/>
            <person name="O'Toole P.W."/>
        </authorList>
    </citation>
    <scope>NUCLEOTIDE SEQUENCE [LARGE SCALE GENOMIC DNA]</scope>
    <source>
        <strain evidence="6 7">DSM 23037</strain>
    </source>
</reference>
<dbReference type="AlphaFoldDB" id="A0A0R2DU84"/>